<evidence type="ECO:0000256" key="1">
    <source>
        <dbReference type="SAM" id="MobiDB-lite"/>
    </source>
</evidence>
<dbReference type="AlphaFoldDB" id="A0A8B7TVC5"/>
<dbReference type="PANTHER" id="PTHR36292">
    <property type="entry name" value="UPF0575 PROTEIN C19ORF67"/>
    <property type="match status" value="1"/>
</dbReference>
<dbReference type="GeneID" id="109681268"/>
<gene>
    <name evidence="3" type="primary">CUNH19orf67</name>
    <name evidence="3" type="synonym">C14H19orf67</name>
</gene>
<sequence length="344" mass="38700">MAAEPWFAEPLPLSPGETAPLDRLEPPERPEDPRELQPEAAQLSLLQEAPGSTPSPPDPMVPEPGPAAPARLALDAMFSPVTDQLRYLLKKADDFQSYLLYSRDGVQKEQLAKVMPTFLKMCEPYFLYLEAAARSVPAIYGALQELVRKGLLEISQQLTLRLEQLIFMYASFGFVDLEDTDPLSISCFFCGRFSIGPSHEVSIFRYCSPAAYTASRFPRYLYKKMRWNLETTPEPNSREQDPHVDYYFLCYRDTWEDSGQSPANSCPQIQKLWSIGRWVPLGPADDDLYSWILCPQPPGDYQQLLTIGFEEPSHMLATDLLVQVLMGQIGPARPPSAAWVAQGS</sequence>
<proteinExistence type="predicted"/>
<dbReference type="Proteomes" id="UP001732720">
    <property type="component" value="Chromosome 14"/>
</dbReference>
<evidence type="ECO:0000313" key="3">
    <source>
        <dbReference type="RefSeq" id="XP_020011513.1"/>
    </source>
</evidence>
<keyword evidence="2" id="KW-1185">Reference proteome</keyword>
<name>A0A8B7TVC5_CASCN</name>
<dbReference type="InterPro" id="IPR021748">
    <property type="entry name" value="DUF3314"/>
</dbReference>
<dbReference type="Pfam" id="PF11771">
    <property type="entry name" value="DUF3314"/>
    <property type="match status" value="1"/>
</dbReference>
<dbReference type="RefSeq" id="XP_020011513.1">
    <property type="nucleotide sequence ID" value="XM_020155924.2"/>
</dbReference>
<dbReference type="RefSeq" id="XP_020011513.1">
    <property type="nucleotide sequence ID" value="XM_020155924.1"/>
</dbReference>
<reference evidence="3" key="1">
    <citation type="submission" date="2025-08" db="UniProtKB">
        <authorList>
            <consortium name="RefSeq"/>
        </authorList>
    </citation>
    <scope>IDENTIFICATION</scope>
    <source>
        <tissue evidence="3">Leukocyte</tissue>
    </source>
</reference>
<accession>A0A8B7TVC5</accession>
<evidence type="ECO:0000313" key="2">
    <source>
        <dbReference type="Proteomes" id="UP001732720"/>
    </source>
</evidence>
<feature type="compositionally biased region" description="Pro residues" evidence="1">
    <location>
        <begin position="53"/>
        <end position="67"/>
    </location>
</feature>
<dbReference type="CTD" id="101044484"/>
<feature type="region of interest" description="Disordered" evidence="1">
    <location>
        <begin position="1"/>
        <end position="67"/>
    </location>
</feature>
<dbReference type="PANTHER" id="PTHR36292:SF1">
    <property type="entry name" value="UPF0575 PROTEIN C19ORF67"/>
    <property type="match status" value="1"/>
</dbReference>
<feature type="compositionally biased region" description="Basic and acidic residues" evidence="1">
    <location>
        <begin position="20"/>
        <end position="37"/>
    </location>
</feature>
<protein>
    <submittedName>
        <fullName evidence="3">UPF0575 protein C19orf67 homolog</fullName>
    </submittedName>
</protein>
<organism evidence="3">
    <name type="scientific">Castor canadensis</name>
    <name type="common">American beaver</name>
    <dbReference type="NCBI Taxonomy" id="51338"/>
    <lineage>
        <taxon>Eukaryota</taxon>
        <taxon>Metazoa</taxon>
        <taxon>Chordata</taxon>
        <taxon>Craniata</taxon>
        <taxon>Vertebrata</taxon>
        <taxon>Euteleostomi</taxon>
        <taxon>Mammalia</taxon>
        <taxon>Eutheria</taxon>
        <taxon>Euarchontoglires</taxon>
        <taxon>Glires</taxon>
        <taxon>Rodentia</taxon>
        <taxon>Castorimorpha</taxon>
        <taxon>Castoridae</taxon>
        <taxon>Castor</taxon>
    </lineage>
</organism>
<dbReference type="OrthoDB" id="9933945at2759"/>
<dbReference type="KEGG" id="ccan:109681268"/>